<dbReference type="Pfam" id="PF00742">
    <property type="entry name" value="Homoserine_dh"/>
    <property type="match status" value="1"/>
</dbReference>
<feature type="domain" description="Homoserine dehydrogenase catalytic" evidence="17">
    <location>
        <begin position="190"/>
        <end position="388"/>
    </location>
</feature>
<evidence type="ECO:0000313" key="20">
    <source>
        <dbReference type="Proteomes" id="UP001054902"/>
    </source>
</evidence>
<dbReference type="InterPro" id="IPR036291">
    <property type="entry name" value="NAD(P)-bd_dom_sf"/>
</dbReference>
<dbReference type="Pfam" id="PF03447">
    <property type="entry name" value="NAD_binding_3"/>
    <property type="match status" value="1"/>
</dbReference>
<evidence type="ECO:0000256" key="5">
    <source>
        <dbReference type="ARBA" id="ARBA00013213"/>
    </source>
</evidence>
<feature type="domain" description="Aspartate/homoserine dehydrogenase NAD-binding" evidence="18">
    <location>
        <begin position="83"/>
        <end position="171"/>
    </location>
</feature>
<evidence type="ECO:0000256" key="15">
    <source>
        <dbReference type="RuleBase" id="RU000579"/>
    </source>
</evidence>
<comment type="cofactor">
    <cofactor evidence="1">
        <name>a metal cation</name>
        <dbReference type="ChEBI" id="CHEBI:25213"/>
    </cofactor>
</comment>
<keyword evidence="9 12" id="KW-0560">Oxidoreductase</keyword>
<dbReference type="PANTHER" id="PTHR43070:SF5">
    <property type="entry name" value="HOMOSERINE DEHYDROGENASE"/>
    <property type="match status" value="1"/>
</dbReference>
<feature type="binding site" evidence="14">
    <location>
        <position position="244"/>
    </location>
    <ligand>
        <name>L-homoserine</name>
        <dbReference type="ChEBI" id="CHEBI:57476"/>
    </ligand>
</feature>
<dbReference type="Gene3D" id="3.30.360.10">
    <property type="entry name" value="Dihydrodipicolinate Reductase, domain 2"/>
    <property type="match status" value="1"/>
</dbReference>
<organism evidence="19 20">
    <name type="scientific">Chaetoceros tenuissimus</name>
    <dbReference type="NCBI Taxonomy" id="426638"/>
    <lineage>
        <taxon>Eukaryota</taxon>
        <taxon>Sar</taxon>
        <taxon>Stramenopiles</taxon>
        <taxon>Ochrophyta</taxon>
        <taxon>Bacillariophyta</taxon>
        <taxon>Coscinodiscophyceae</taxon>
        <taxon>Chaetocerotophycidae</taxon>
        <taxon>Chaetocerotales</taxon>
        <taxon>Chaetocerotaceae</taxon>
        <taxon>Chaetoceros</taxon>
    </lineage>
</organism>
<dbReference type="SUPFAM" id="SSF51735">
    <property type="entry name" value="NAD(P)-binding Rossmann-fold domains"/>
    <property type="match status" value="1"/>
</dbReference>
<dbReference type="GO" id="GO:0050661">
    <property type="term" value="F:NADP binding"/>
    <property type="evidence" value="ECO:0007669"/>
    <property type="project" value="InterPro"/>
</dbReference>
<accession>A0AAD3CLY5</accession>
<comment type="catalytic activity">
    <reaction evidence="11">
        <text>L-homoserine + NADP(+) = L-aspartate 4-semialdehyde + NADPH + H(+)</text>
        <dbReference type="Rhea" id="RHEA:15761"/>
        <dbReference type="ChEBI" id="CHEBI:15378"/>
        <dbReference type="ChEBI" id="CHEBI:57476"/>
        <dbReference type="ChEBI" id="CHEBI:57783"/>
        <dbReference type="ChEBI" id="CHEBI:58349"/>
        <dbReference type="ChEBI" id="CHEBI:537519"/>
        <dbReference type="EC" id="1.1.1.3"/>
    </reaction>
    <physiologicalReaction direction="right-to-left" evidence="11">
        <dbReference type="Rhea" id="RHEA:15763"/>
    </physiologicalReaction>
</comment>
<evidence type="ECO:0000256" key="2">
    <source>
        <dbReference type="ARBA" id="ARBA00005056"/>
    </source>
</evidence>
<evidence type="ECO:0000259" key="18">
    <source>
        <dbReference type="Pfam" id="PF03447"/>
    </source>
</evidence>
<evidence type="ECO:0000256" key="1">
    <source>
        <dbReference type="ARBA" id="ARBA00001920"/>
    </source>
</evidence>
<keyword evidence="10 12" id="KW-0486">Methionine biosynthesis</keyword>
<dbReference type="GO" id="GO:0004412">
    <property type="term" value="F:homoserine dehydrogenase activity"/>
    <property type="evidence" value="ECO:0007669"/>
    <property type="project" value="UniProtKB-EC"/>
</dbReference>
<evidence type="ECO:0000256" key="9">
    <source>
        <dbReference type="ARBA" id="ARBA00023002"/>
    </source>
</evidence>
<evidence type="ECO:0000256" key="4">
    <source>
        <dbReference type="ARBA" id="ARBA00006753"/>
    </source>
</evidence>
<dbReference type="InterPro" id="IPR001342">
    <property type="entry name" value="HDH_cat"/>
</dbReference>
<dbReference type="InterPro" id="IPR011147">
    <property type="entry name" value="Bifunc_Aspkin/hSer_DH"/>
</dbReference>
<evidence type="ECO:0000256" key="13">
    <source>
        <dbReference type="PIRSR" id="PIRSR036497-1"/>
    </source>
</evidence>
<evidence type="ECO:0000256" key="10">
    <source>
        <dbReference type="ARBA" id="ARBA00023167"/>
    </source>
</evidence>
<dbReference type="InterPro" id="IPR022697">
    <property type="entry name" value="HDH_short"/>
</dbReference>
<feature type="active site" description="Proton donor" evidence="13">
    <location>
        <position position="259"/>
    </location>
</feature>
<dbReference type="PANTHER" id="PTHR43070">
    <property type="match status" value="1"/>
</dbReference>
<dbReference type="Gene3D" id="3.40.50.720">
    <property type="entry name" value="NAD(P)-binding Rossmann-like Domain"/>
    <property type="match status" value="1"/>
</dbReference>
<dbReference type="PIRSF" id="PIRSF036497">
    <property type="entry name" value="HDH_short"/>
    <property type="match status" value="1"/>
</dbReference>
<dbReference type="AlphaFoldDB" id="A0AAD3CLY5"/>
<dbReference type="SUPFAM" id="SSF55347">
    <property type="entry name" value="Glyceraldehyde-3-phosphate dehydrogenase-like, C-terminal domain"/>
    <property type="match status" value="1"/>
</dbReference>
<dbReference type="GO" id="GO:0009086">
    <property type="term" value="P:methionine biosynthetic process"/>
    <property type="evidence" value="ECO:0007669"/>
    <property type="project" value="UniProtKB-KW"/>
</dbReference>
<feature type="binding site" evidence="14">
    <location>
        <begin position="67"/>
        <end position="73"/>
    </location>
    <ligand>
        <name>NADP(+)</name>
        <dbReference type="ChEBI" id="CHEBI:58349"/>
    </ligand>
</feature>
<evidence type="ECO:0000256" key="8">
    <source>
        <dbReference type="ARBA" id="ARBA00022857"/>
    </source>
</evidence>
<comment type="similarity">
    <text evidence="4 12 16">Belongs to the homoserine dehydrogenase family.</text>
</comment>
<evidence type="ECO:0000256" key="14">
    <source>
        <dbReference type="PIRSR" id="PIRSR036497-2"/>
    </source>
</evidence>
<evidence type="ECO:0000256" key="12">
    <source>
        <dbReference type="PIRNR" id="PIRNR036497"/>
    </source>
</evidence>
<evidence type="ECO:0000256" key="16">
    <source>
        <dbReference type="RuleBase" id="RU004171"/>
    </source>
</evidence>
<keyword evidence="8 12" id="KW-0521">NADP</keyword>
<comment type="pathway">
    <text evidence="3 15">Amino-acid biosynthesis; L-methionine biosynthesis via de novo pathway; L-homoserine from L-aspartate: step 3/3.</text>
</comment>
<keyword evidence="6 12" id="KW-0028">Amino-acid biosynthesis</keyword>
<feature type="binding site" evidence="14">
    <location>
        <position position="132"/>
    </location>
    <ligand>
        <name>NADPH</name>
        <dbReference type="ChEBI" id="CHEBI:57783"/>
    </ligand>
</feature>
<keyword evidence="20" id="KW-1185">Reference proteome</keyword>
<evidence type="ECO:0000256" key="3">
    <source>
        <dbReference type="ARBA" id="ARBA00005062"/>
    </source>
</evidence>
<protein>
    <recommendedName>
        <fullName evidence="5 12">Homoserine dehydrogenase</fullName>
        <shortName evidence="12">HDH</shortName>
        <ecNumber evidence="5 12">1.1.1.3</ecNumber>
    </recommendedName>
</protein>
<gene>
    <name evidence="19" type="ORF">CTEN210_03776</name>
</gene>
<dbReference type="InterPro" id="IPR019811">
    <property type="entry name" value="HDH_CS"/>
</dbReference>
<feature type="binding site" evidence="14">
    <location>
        <position position="156"/>
    </location>
    <ligand>
        <name>NADPH</name>
        <dbReference type="ChEBI" id="CHEBI:57783"/>
    </ligand>
</feature>
<name>A0AAD3CLY5_9STRA</name>
<keyword evidence="7 12" id="KW-0791">Threonine biosynthesis</keyword>
<dbReference type="EMBL" id="BLLK01000022">
    <property type="protein sequence ID" value="GFH47301.1"/>
    <property type="molecule type" value="Genomic_DNA"/>
</dbReference>
<evidence type="ECO:0000256" key="7">
    <source>
        <dbReference type="ARBA" id="ARBA00022697"/>
    </source>
</evidence>
<evidence type="ECO:0000313" key="19">
    <source>
        <dbReference type="EMBL" id="GFH47301.1"/>
    </source>
</evidence>
<proteinExistence type="inferred from homology"/>
<dbReference type="EC" id="1.1.1.3" evidence="5 12"/>
<evidence type="ECO:0000259" key="17">
    <source>
        <dbReference type="Pfam" id="PF00742"/>
    </source>
</evidence>
<dbReference type="InterPro" id="IPR005106">
    <property type="entry name" value="Asp/hSer_DH_NAD-bd"/>
</dbReference>
<comment type="pathway">
    <text evidence="2 15">Amino-acid biosynthesis; L-threonine biosynthesis; L-threonine from L-aspartate: step 3/5.</text>
</comment>
<evidence type="ECO:0000256" key="6">
    <source>
        <dbReference type="ARBA" id="ARBA00022605"/>
    </source>
</evidence>
<dbReference type="GO" id="GO:0009088">
    <property type="term" value="P:threonine biosynthetic process"/>
    <property type="evidence" value="ECO:0007669"/>
    <property type="project" value="UniProtKB-KW"/>
</dbReference>
<evidence type="ECO:0000256" key="11">
    <source>
        <dbReference type="ARBA" id="ARBA00048841"/>
    </source>
</evidence>
<dbReference type="PROSITE" id="PS01042">
    <property type="entry name" value="HOMOSER_DHGENASE"/>
    <property type="match status" value="1"/>
</dbReference>
<sequence>MRRGLALFLGTVVSQRTSHSLSLNNISRRSFTAFTTSSTGIMSAPSLKKAKTDTSSSTKPLVVAVVGYTGGVGTCLLTAMNKIGLEPYALVRSKTMKIDGGAEVPVDFDSLGQSLLEAAEKQNGTPVIADVTASSHVQDQYSGWVSKGISVATANKGIFAGDEAKYNELLASVASPAKLLHETTVGAGLPVLGTLTALKNSSHEIQKVEGVLSGTLAYVLGAVAGGKMKLSEAVKNAKELGYTEPDPRMDLNGMDVARKAVILARLSGLTGIELSKMEIESLVPKALEDCSVDEFMNGLSAYDDDFAKRVADVEKTAGSRLHYAAKVDVENKIVTVGPMACEASHPFNSAGPDNLIAITTNFYTRPLVVQGAGAGGDVTATGVLADILLCKQN</sequence>
<reference evidence="19 20" key="1">
    <citation type="journal article" date="2021" name="Sci. Rep.">
        <title>The genome of the diatom Chaetoceros tenuissimus carries an ancient integrated fragment of an extant virus.</title>
        <authorList>
            <person name="Hongo Y."/>
            <person name="Kimura K."/>
            <person name="Takaki Y."/>
            <person name="Yoshida Y."/>
            <person name="Baba S."/>
            <person name="Kobayashi G."/>
            <person name="Nagasaki K."/>
            <person name="Hano T."/>
            <person name="Tomaru Y."/>
        </authorList>
    </citation>
    <scope>NUCLEOTIDE SEQUENCE [LARGE SCALE GENOMIC DNA]</scope>
    <source>
        <strain evidence="19 20">NIES-3715</strain>
    </source>
</reference>
<dbReference type="Proteomes" id="UP001054902">
    <property type="component" value="Unassembled WGS sequence"/>
</dbReference>
<dbReference type="FunFam" id="3.30.360.10:FF:000006">
    <property type="entry name" value="Bifunctional aspartokinase/homoserine dehydrogenase"/>
    <property type="match status" value="1"/>
</dbReference>
<comment type="caution">
    <text evidence="19">The sequence shown here is derived from an EMBL/GenBank/DDBJ whole genome shotgun (WGS) entry which is preliminary data.</text>
</comment>
<dbReference type="GO" id="GO:0009090">
    <property type="term" value="P:homoserine biosynthetic process"/>
    <property type="evidence" value="ECO:0007669"/>
    <property type="project" value="TreeGrafter"/>
</dbReference>